<dbReference type="Proteomes" id="UP000054783">
    <property type="component" value="Unassembled WGS sequence"/>
</dbReference>
<name>A0A0V0ZZ50_9BILA</name>
<organism evidence="1 2">
    <name type="scientific">Trichinella patagoniensis</name>
    <dbReference type="NCBI Taxonomy" id="990121"/>
    <lineage>
        <taxon>Eukaryota</taxon>
        <taxon>Metazoa</taxon>
        <taxon>Ecdysozoa</taxon>
        <taxon>Nematoda</taxon>
        <taxon>Enoplea</taxon>
        <taxon>Dorylaimia</taxon>
        <taxon>Trichinellida</taxon>
        <taxon>Trichinellidae</taxon>
        <taxon>Trichinella</taxon>
    </lineage>
</organism>
<dbReference type="EMBL" id="JYDQ01000061">
    <property type="protein sequence ID" value="KRY17470.1"/>
    <property type="molecule type" value="Genomic_DNA"/>
</dbReference>
<gene>
    <name evidence="1" type="ORF">T12_15590</name>
</gene>
<comment type="caution">
    <text evidence="1">The sequence shown here is derived from an EMBL/GenBank/DDBJ whole genome shotgun (WGS) entry which is preliminary data.</text>
</comment>
<proteinExistence type="predicted"/>
<sequence>MQSKENEGKRKDRGLAIRGTLFGKVMELERDGSLTQLVNSSKLCGVSRARGKMRHTGKLWLQNRKKERVTI</sequence>
<keyword evidence="2" id="KW-1185">Reference proteome</keyword>
<evidence type="ECO:0000313" key="2">
    <source>
        <dbReference type="Proteomes" id="UP000054783"/>
    </source>
</evidence>
<accession>A0A0V0ZZ50</accession>
<dbReference type="AlphaFoldDB" id="A0A0V0ZZ50"/>
<protein>
    <submittedName>
        <fullName evidence="1">Uncharacterized protein</fullName>
    </submittedName>
</protein>
<reference evidence="1 2" key="1">
    <citation type="submission" date="2015-01" db="EMBL/GenBank/DDBJ databases">
        <title>Evolution of Trichinella species and genotypes.</title>
        <authorList>
            <person name="Korhonen P.K."/>
            <person name="Edoardo P."/>
            <person name="Giuseppe L.R."/>
            <person name="Gasser R.B."/>
        </authorList>
    </citation>
    <scope>NUCLEOTIDE SEQUENCE [LARGE SCALE GENOMIC DNA]</scope>
    <source>
        <strain evidence="1">ISS2496</strain>
    </source>
</reference>
<evidence type="ECO:0000313" key="1">
    <source>
        <dbReference type="EMBL" id="KRY17470.1"/>
    </source>
</evidence>